<gene>
    <name evidence="1" type="ORF">GCM10022402_44540</name>
</gene>
<accession>A0ABP7GED4</accession>
<name>A0ABP7GED4_9ACTN</name>
<dbReference type="EMBL" id="BAABDD010000034">
    <property type="protein sequence ID" value="GAA3762028.1"/>
    <property type="molecule type" value="Genomic_DNA"/>
</dbReference>
<keyword evidence="2" id="KW-1185">Reference proteome</keyword>
<dbReference type="RefSeq" id="WP_344975975.1">
    <property type="nucleotide sequence ID" value="NZ_BAABDD010000034.1"/>
</dbReference>
<dbReference type="Proteomes" id="UP001500908">
    <property type="component" value="Unassembled WGS sequence"/>
</dbReference>
<evidence type="ECO:0000313" key="2">
    <source>
        <dbReference type="Proteomes" id="UP001500908"/>
    </source>
</evidence>
<reference evidence="2" key="1">
    <citation type="journal article" date="2019" name="Int. J. Syst. Evol. Microbiol.">
        <title>The Global Catalogue of Microorganisms (GCM) 10K type strain sequencing project: providing services to taxonomists for standard genome sequencing and annotation.</title>
        <authorList>
            <consortium name="The Broad Institute Genomics Platform"/>
            <consortium name="The Broad Institute Genome Sequencing Center for Infectious Disease"/>
            <person name="Wu L."/>
            <person name="Ma J."/>
        </authorList>
    </citation>
    <scope>NUCLEOTIDE SEQUENCE [LARGE SCALE GENOMIC DNA]</scope>
    <source>
        <strain evidence="2">JCM 17137</strain>
    </source>
</reference>
<evidence type="ECO:0000313" key="1">
    <source>
        <dbReference type="EMBL" id="GAA3762028.1"/>
    </source>
</evidence>
<protein>
    <submittedName>
        <fullName evidence="1">Uncharacterized protein</fullName>
    </submittedName>
</protein>
<proteinExistence type="predicted"/>
<organism evidence="1 2">
    <name type="scientific">Salinactinospora qingdaonensis</name>
    <dbReference type="NCBI Taxonomy" id="702744"/>
    <lineage>
        <taxon>Bacteria</taxon>
        <taxon>Bacillati</taxon>
        <taxon>Actinomycetota</taxon>
        <taxon>Actinomycetes</taxon>
        <taxon>Streptosporangiales</taxon>
        <taxon>Nocardiopsidaceae</taxon>
        <taxon>Salinactinospora</taxon>
    </lineage>
</organism>
<sequence length="382" mass="42165">MLHTRIHSTAPHSADRASEWFPLLPRHKPACRALAERIGELRDLTQTTAGATTYRHIAQAAEAHNKAALIASDCGLPTLAHRLCWRQFTLFQRSAPLAGDTARLALQPLINLARLAIRAGDGMRAHHILRQIHSGVTSQNTRTIDNRTVDFHTFLRDPADLPEIHRFLWTVLLADGTRALTRAGRWNEVKQHLERHKGIGSRMLDGRQVAILCRATSGAHEAALALIDSSTTSEAWERAVAACLRTLCLHKANRESNQAAVAMVDTYLDLPADTPIAFHTRLGLCVLDLTDTRTQRRADIASRVLRRVLAYGDADSAAHLLDHPACETATDQTERAALASIIARSGLRQGWIAEDLAKDLFSAVTTSEENLARGLQQQAHER</sequence>
<comment type="caution">
    <text evidence="1">The sequence shown here is derived from an EMBL/GenBank/DDBJ whole genome shotgun (WGS) entry which is preliminary data.</text>
</comment>